<accession>A0ABT2HEF8</accession>
<dbReference type="InterPro" id="IPR015854">
    <property type="entry name" value="ABC_transpr_LolD-like"/>
</dbReference>
<dbReference type="InterPro" id="IPR027417">
    <property type="entry name" value="P-loop_NTPase"/>
</dbReference>
<dbReference type="GeneID" id="95323118"/>
<dbReference type="InterPro" id="IPR003439">
    <property type="entry name" value="ABC_transporter-like_ATP-bd"/>
</dbReference>
<keyword evidence="2" id="KW-0067">ATP-binding</keyword>
<keyword evidence="3" id="KW-1185">Reference proteome</keyword>
<name>A0ABT2HEF8_9MICO</name>
<dbReference type="Gene3D" id="3.40.50.300">
    <property type="entry name" value="P-loop containing nucleotide triphosphate hydrolases"/>
    <property type="match status" value="1"/>
</dbReference>
<dbReference type="Proteomes" id="UP001652264">
    <property type="component" value="Unassembled WGS sequence"/>
</dbReference>
<evidence type="ECO:0000313" key="2">
    <source>
        <dbReference type="EMBL" id="MCS6521641.1"/>
    </source>
</evidence>
<sequence>MILEEVLLEMNDRAVLTVNRVIPQGSVVAVTGHDGAVITDFLNHIVHHLRKHGEKTPVSGSIVEGSIRLHGPLAERASHVSEMSREHDLISGLSAAENVALELIAAKQASSAELIRAALDAVGLPTAVHHNLVEQPSGGQQQRVALARAMVVDAPVKVLDDPASELDPISRDVVYDALAQLASQGSIVIVGTPGSDPGPKADIIIRLNKGGRHVAQLRR</sequence>
<dbReference type="GO" id="GO:0005524">
    <property type="term" value="F:ATP binding"/>
    <property type="evidence" value="ECO:0007669"/>
    <property type="project" value="UniProtKB-KW"/>
</dbReference>
<evidence type="ECO:0000313" key="3">
    <source>
        <dbReference type="Proteomes" id="UP001652264"/>
    </source>
</evidence>
<reference evidence="2 3" key="1">
    <citation type="submission" date="2022-08" db="EMBL/GenBank/DDBJ databases">
        <title>Taxonomy of Curtobacterium flaccumfaciens.</title>
        <authorList>
            <person name="Osdaghi E."/>
            <person name="Taghavi S.M."/>
            <person name="Hamidizade M."/>
            <person name="Abachi H."/>
            <person name="Fazliarab A."/>
            <person name="Baeyen S."/>
            <person name="Portier P."/>
            <person name="Van Vaerenbergh J."/>
            <person name="Jacques M.-A."/>
        </authorList>
    </citation>
    <scope>NUCLEOTIDE SEQUENCE [LARGE SCALE GENOMIC DNA]</scope>
    <source>
        <strain evidence="2 3">LMG8786T</strain>
    </source>
</reference>
<dbReference type="PROSITE" id="PS50893">
    <property type="entry name" value="ABC_TRANSPORTER_2"/>
    <property type="match status" value="1"/>
</dbReference>
<dbReference type="Pfam" id="PF00005">
    <property type="entry name" value="ABC_tran"/>
    <property type="match status" value="1"/>
</dbReference>
<proteinExistence type="predicted"/>
<evidence type="ECO:0000259" key="1">
    <source>
        <dbReference type="PROSITE" id="PS50893"/>
    </source>
</evidence>
<organism evidence="2 3">
    <name type="scientific">Curtobacterium citreum</name>
    <dbReference type="NCBI Taxonomy" id="2036"/>
    <lineage>
        <taxon>Bacteria</taxon>
        <taxon>Bacillati</taxon>
        <taxon>Actinomycetota</taxon>
        <taxon>Actinomycetes</taxon>
        <taxon>Micrococcales</taxon>
        <taxon>Microbacteriaceae</taxon>
        <taxon>Curtobacterium</taxon>
    </lineage>
</organism>
<dbReference type="PANTHER" id="PTHR24220">
    <property type="entry name" value="IMPORT ATP-BINDING PROTEIN"/>
    <property type="match status" value="1"/>
</dbReference>
<gene>
    <name evidence="2" type="ORF">NYQ28_03570</name>
</gene>
<protein>
    <submittedName>
        <fullName evidence="2">ATP-binding cassette domain-containing protein</fullName>
    </submittedName>
</protein>
<comment type="caution">
    <text evidence="2">The sequence shown here is derived from an EMBL/GenBank/DDBJ whole genome shotgun (WGS) entry which is preliminary data.</text>
</comment>
<dbReference type="EMBL" id="JANVAD010000002">
    <property type="protein sequence ID" value="MCS6521641.1"/>
    <property type="molecule type" value="Genomic_DNA"/>
</dbReference>
<keyword evidence="2" id="KW-0547">Nucleotide-binding</keyword>
<feature type="domain" description="ABC transporter" evidence="1">
    <location>
        <begin position="1"/>
        <end position="217"/>
    </location>
</feature>
<dbReference type="SUPFAM" id="SSF52540">
    <property type="entry name" value="P-loop containing nucleoside triphosphate hydrolases"/>
    <property type="match status" value="1"/>
</dbReference>
<dbReference type="RefSeq" id="WP_167510006.1">
    <property type="nucleotide sequence ID" value="NZ_BMNV01000003.1"/>
</dbReference>